<sequence length="493" mass="56021">MAPLRKKRKNEYDANEEARLEKIVFGNPSDIINNLLDDKFKTKTKDDVCEKVDNMDDEMNNEDNKNENISDQNISILNHSNNTKKEKKEPAWIDEDDYIYTVDLALNPQNHNLPYERSVKLYTTYLENRYKLFVDTPKWAKLERKEEADDLDSNILKHNCHLEAPKIKNLPKNLIDIKVLKALNKSTHTEGPIITSVDFHPSSTVALVAGTSGVLSLFQVDGHTNNKLHSMQFKKYPISKAIFMKEGSEILLGSQYYPYCHTYDLMNGKTYKFFLPHRITNMKRYEVSPDGKLIALCGRLGEIYLLHSFTKELVGTFRMNSKCRVLAFTPDSKTLISHGDGTEMYIWDLNTRTCINRATDDGSLSCTSLAVSPSGQFVVTGSAQGIVNLYDMKTVLKDQSPAPLKIWMNLVTSVTSLKFNLTSEILTAASVDKYNAFRMMHLPSFTVFSNFPTLQTNIGMSQTINFSPGSGYLSISNRTGSALLYRLRHYGNY</sequence>
<dbReference type="SUPFAM" id="SSF50978">
    <property type="entry name" value="WD40 repeat-like"/>
    <property type="match status" value="1"/>
</dbReference>
<evidence type="ECO:0000256" key="7">
    <source>
        <dbReference type="SAM" id="MobiDB-lite"/>
    </source>
</evidence>
<gene>
    <name evidence="8" type="ORF">ALC53_06223</name>
</gene>
<evidence type="ECO:0000256" key="1">
    <source>
        <dbReference type="ARBA" id="ARBA00004604"/>
    </source>
</evidence>
<dbReference type="SMART" id="SM00320">
    <property type="entry name" value="WD40"/>
    <property type="match status" value="3"/>
</dbReference>
<protein>
    <submittedName>
        <fullName evidence="8">U3 small nucleolar RNA-associated protein 18 like protein</fullName>
    </submittedName>
</protein>
<keyword evidence="4" id="KW-0677">Repeat</keyword>
<dbReference type="Gene3D" id="2.130.10.10">
    <property type="entry name" value="YVTN repeat-like/Quinoprotein amine dehydrogenase"/>
    <property type="match status" value="1"/>
</dbReference>
<evidence type="ECO:0000313" key="9">
    <source>
        <dbReference type="Proteomes" id="UP000078540"/>
    </source>
</evidence>
<keyword evidence="5" id="KW-0539">Nucleus</keyword>
<dbReference type="EMBL" id="KQ976492">
    <property type="protein sequence ID" value="KYM83299.1"/>
    <property type="molecule type" value="Genomic_DNA"/>
</dbReference>
<comment type="subcellular location">
    <subcellularLocation>
        <location evidence="1">Nucleus</location>
        <location evidence="1">Nucleolus</location>
    </subcellularLocation>
</comment>
<keyword evidence="2" id="KW-0698">rRNA processing</keyword>
<name>A0A151I3H6_9HYME</name>
<feature type="region of interest" description="Disordered" evidence="7">
    <location>
        <begin position="55"/>
        <end position="82"/>
    </location>
</feature>
<evidence type="ECO:0000256" key="5">
    <source>
        <dbReference type="ARBA" id="ARBA00023242"/>
    </source>
</evidence>
<dbReference type="STRING" id="520822.A0A151I3H6"/>
<keyword evidence="3" id="KW-0853">WD repeat</keyword>
<proteinExistence type="inferred from homology"/>
<dbReference type="Pfam" id="PF00400">
    <property type="entry name" value="WD40"/>
    <property type="match status" value="1"/>
</dbReference>
<dbReference type="InterPro" id="IPR015943">
    <property type="entry name" value="WD40/YVTN_repeat-like_dom_sf"/>
</dbReference>
<evidence type="ECO:0000256" key="4">
    <source>
        <dbReference type="ARBA" id="ARBA00022737"/>
    </source>
</evidence>
<dbReference type="InterPro" id="IPR001680">
    <property type="entry name" value="WD40_rpt"/>
</dbReference>
<evidence type="ECO:0000256" key="2">
    <source>
        <dbReference type="ARBA" id="ARBA00022552"/>
    </source>
</evidence>
<accession>A0A151I3H6</accession>
<dbReference type="GO" id="GO:0034388">
    <property type="term" value="C:Pwp2p-containing subcomplex of 90S preribosome"/>
    <property type="evidence" value="ECO:0007669"/>
    <property type="project" value="TreeGrafter"/>
</dbReference>
<organism evidence="8 9">
    <name type="scientific">Atta colombica</name>
    <dbReference type="NCBI Taxonomy" id="520822"/>
    <lineage>
        <taxon>Eukaryota</taxon>
        <taxon>Metazoa</taxon>
        <taxon>Ecdysozoa</taxon>
        <taxon>Arthropoda</taxon>
        <taxon>Hexapoda</taxon>
        <taxon>Insecta</taxon>
        <taxon>Pterygota</taxon>
        <taxon>Neoptera</taxon>
        <taxon>Endopterygota</taxon>
        <taxon>Hymenoptera</taxon>
        <taxon>Apocrita</taxon>
        <taxon>Aculeata</taxon>
        <taxon>Formicoidea</taxon>
        <taxon>Formicidae</taxon>
        <taxon>Myrmicinae</taxon>
        <taxon>Atta</taxon>
    </lineage>
</organism>
<dbReference type="InterPro" id="IPR045161">
    <property type="entry name" value="Utp18"/>
</dbReference>
<reference evidence="8 9" key="1">
    <citation type="submission" date="2015-09" db="EMBL/GenBank/DDBJ databases">
        <title>Atta colombica WGS genome.</title>
        <authorList>
            <person name="Nygaard S."/>
            <person name="Hu H."/>
            <person name="Boomsma J."/>
            <person name="Zhang G."/>
        </authorList>
    </citation>
    <scope>NUCLEOTIDE SEQUENCE [LARGE SCALE GENOMIC DNA]</scope>
    <source>
        <strain evidence="8">Treedump-2</strain>
        <tissue evidence="8">Whole body</tissue>
    </source>
</reference>
<dbReference type="Proteomes" id="UP000078540">
    <property type="component" value="Unassembled WGS sequence"/>
</dbReference>
<dbReference type="PANTHER" id="PTHR18359">
    <property type="entry name" value="WD-REPEAT PROTEIN-RELATED"/>
    <property type="match status" value="1"/>
</dbReference>
<evidence type="ECO:0000256" key="6">
    <source>
        <dbReference type="ARBA" id="ARBA00025767"/>
    </source>
</evidence>
<comment type="similarity">
    <text evidence="6">Belongs to the WD repeat UTP18 family.</text>
</comment>
<dbReference type="AlphaFoldDB" id="A0A151I3H6"/>
<dbReference type="GO" id="GO:0032040">
    <property type="term" value="C:small-subunit processome"/>
    <property type="evidence" value="ECO:0007669"/>
    <property type="project" value="TreeGrafter"/>
</dbReference>
<keyword evidence="9" id="KW-1185">Reference proteome</keyword>
<dbReference type="GO" id="GO:0006364">
    <property type="term" value="P:rRNA processing"/>
    <property type="evidence" value="ECO:0007669"/>
    <property type="project" value="UniProtKB-KW"/>
</dbReference>
<dbReference type="InterPro" id="IPR036322">
    <property type="entry name" value="WD40_repeat_dom_sf"/>
</dbReference>
<dbReference type="PANTHER" id="PTHR18359:SF0">
    <property type="entry name" value="U3 SMALL NUCLEOLAR RNA-ASSOCIATED PROTEIN 18 HOMOLOG"/>
    <property type="match status" value="1"/>
</dbReference>
<evidence type="ECO:0000256" key="3">
    <source>
        <dbReference type="ARBA" id="ARBA00022574"/>
    </source>
</evidence>
<evidence type="ECO:0000313" key="8">
    <source>
        <dbReference type="EMBL" id="KYM83299.1"/>
    </source>
</evidence>
<feature type="compositionally biased region" description="Polar residues" evidence="7">
    <location>
        <begin position="69"/>
        <end position="81"/>
    </location>
</feature>